<protein>
    <submittedName>
        <fullName evidence="1">Uncharacterized protein</fullName>
    </submittedName>
</protein>
<dbReference type="EMBL" id="JARAFO010000031">
    <property type="protein sequence ID" value="MDE1452931.1"/>
    <property type="molecule type" value="Genomic_DNA"/>
</dbReference>
<comment type="caution">
    <text evidence="1">The sequence shown here is derived from an EMBL/GenBank/DDBJ whole genome shotgun (WGS) entry which is preliminary data.</text>
</comment>
<evidence type="ECO:0000313" key="1">
    <source>
        <dbReference type="EMBL" id="MDE1452931.1"/>
    </source>
</evidence>
<dbReference type="AlphaFoldDB" id="A0AAW6KE11"/>
<dbReference type="Proteomes" id="UP001216709">
    <property type="component" value="Unassembled WGS sequence"/>
</dbReference>
<organism evidence="1 2">
    <name type="scientific">Bacillus paralicheniformis</name>
    <dbReference type="NCBI Taxonomy" id="1648923"/>
    <lineage>
        <taxon>Bacteria</taxon>
        <taxon>Bacillati</taxon>
        <taxon>Bacillota</taxon>
        <taxon>Bacilli</taxon>
        <taxon>Bacillales</taxon>
        <taxon>Bacillaceae</taxon>
        <taxon>Bacillus</taxon>
    </lineage>
</organism>
<accession>A0AAW6KE11</accession>
<name>A0AAW6KE11_9BACI</name>
<reference evidence="1" key="1">
    <citation type="submission" date="2022-12" db="EMBL/GenBank/DDBJ databases">
        <title>Draft Genome Sequences of Bacillus licheniformis and Bacillus paralicheniformis strains isolated from Irish skim milk powders.</title>
        <authorList>
            <person name="Lourenco A."/>
            <person name="Li F."/>
            <person name="Geraldine D."/>
            <person name="Tobin J.T."/>
            <person name="Butler F."/>
            <person name="Jordan K."/>
            <person name="Obrien T."/>
        </authorList>
    </citation>
    <scope>NUCLEOTIDE SEQUENCE</scope>
    <source>
        <strain evidence="1">3370</strain>
    </source>
</reference>
<gene>
    <name evidence="1" type="ORF">PVN32_12200</name>
</gene>
<dbReference type="RefSeq" id="WP_023855674.1">
    <property type="nucleotide sequence ID" value="NZ_AP025339.1"/>
</dbReference>
<proteinExistence type="predicted"/>
<evidence type="ECO:0000313" key="2">
    <source>
        <dbReference type="Proteomes" id="UP001216709"/>
    </source>
</evidence>
<sequence length="53" mass="5927">MSARRNMLEPDFDFLGRMSGNDGWKGLRGPVISFKENGYMDAVFGIRMVAADV</sequence>